<dbReference type="GO" id="GO:0008270">
    <property type="term" value="F:zinc ion binding"/>
    <property type="evidence" value="ECO:0007669"/>
    <property type="project" value="UniProtKB-KW"/>
</dbReference>
<accession>A0A0N1I177</accession>
<evidence type="ECO:0000256" key="2">
    <source>
        <dbReference type="ARBA" id="ARBA00022771"/>
    </source>
</evidence>
<feature type="compositionally biased region" description="Polar residues" evidence="5">
    <location>
        <begin position="641"/>
        <end position="650"/>
    </location>
</feature>
<gene>
    <name evidence="7" type="ORF">ABL78_7031</name>
</gene>
<dbReference type="VEuPathDB" id="TriTrypDB:Lsey_0308_0080"/>
<dbReference type="Gene3D" id="3.40.50.300">
    <property type="entry name" value="P-loop containing nucleotide triphosphate hydrolases"/>
    <property type="match status" value="1"/>
</dbReference>
<name>A0A0N1I177_LEPSE</name>
<dbReference type="SUPFAM" id="SSF57903">
    <property type="entry name" value="FYVE/PHD zinc finger"/>
    <property type="match status" value="1"/>
</dbReference>
<dbReference type="GO" id="GO:0003924">
    <property type="term" value="F:GTPase activity"/>
    <property type="evidence" value="ECO:0007669"/>
    <property type="project" value="InterPro"/>
</dbReference>
<dbReference type="PANTHER" id="PTHR23164:SF29">
    <property type="entry name" value="E3 UBIQUITIN-PROTEIN LIGASE PIB1"/>
    <property type="match status" value="1"/>
</dbReference>
<evidence type="ECO:0000256" key="4">
    <source>
        <dbReference type="PROSITE-ProRule" id="PRU00091"/>
    </source>
</evidence>
<feature type="compositionally biased region" description="Low complexity" evidence="5">
    <location>
        <begin position="807"/>
        <end position="819"/>
    </location>
</feature>
<proteinExistence type="predicted"/>
<keyword evidence="3" id="KW-0862">Zinc</keyword>
<dbReference type="PANTHER" id="PTHR23164">
    <property type="entry name" value="EARLY ENDOSOME ANTIGEN 1"/>
    <property type="match status" value="1"/>
</dbReference>
<dbReference type="SUPFAM" id="SSF81383">
    <property type="entry name" value="F-box domain"/>
    <property type="match status" value="1"/>
</dbReference>
<dbReference type="Gene3D" id="3.30.40.10">
    <property type="entry name" value="Zinc/RING finger domain, C3HC4 (zinc finger)"/>
    <property type="match status" value="1"/>
</dbReference>
<evidence type="ECO:0000313" key="7">
    <source>
        <dbReference type="EMBL" id="KPI83931.1"/>
    </source>
</evidence>
<sequence length="873" mass="91179">MERDLSSLSNGPSVVLRPRGPPVLQVNLLYGMAGDEVPCNSTGPLGTATVAHSAVNLSRATMLSSSGAHTHASVTRRSMSELANSNNAAFSPAAASFSGSATTTSSLAKPVLDTSQVRCCPQDQWVPDAHVVNCMAPDCTSSFSLFSRKHRCRMCGRVFCASCCNNVVYISAAIAARAMPAGLQEGLGGSGNSSSNLNGANQNLSNTSPDPAGFSGGASTATSCGTPGAAAAASCMNGASGAGMRSNTESECAGSISPADVAPTTANQAGMDSNGGITNTSWYPNSNNVSTNFAAPSPPVASVVPCRVCASCSYEVQLVISTRQENGELRRRSRGELKMLQRALLVNVMTYLNLIDLANAALVSADFYFMSRDNLIWYQYNMTRWVQEGEAMQLTSLKSRAAALSAQQQRASTWYGGGGGTSSSLADDIFNSTPVIQDATALSESEAAKRVISLHARYNYTQFLDFAHRQEMAHCEGLSSFSLGARILLSSPIRVALVGPSGIGKTAAVHSFLGKGPTQTGVRPTIGFQRRVTSVRLVGGLSTEATLHIYDLSGADRYEELRRFVCRQCHVIGLCYDPSQKVTLVQAADIMMELEPVLGPQPVVVCGLLRERLQNASTMEAEATSRTGGGEMEMRPAPLASSHSTNTAESNGARKTLALAERSAQSLPVSGAAAAAATTAMQRTPHSLTEVVESSVGPPLSMSFVNSSGAGAAAAAPGAEPSVDTIPGFPLAQAAAPTAAAGEVSVEDAVGITVRGLSSIQCPMEHSAPLFEALVQAVLDRLGEATVANTTTISEISAKLAMQSELSPPSSAVSRRVSSNTSHSVSARVMRSPVRRHRPAASRTIVQDLLNLTMQPCALDVLLDRKQRRGSNT</sequence>
<feature type="region of interest" description="Disordered" evidence="5">
    <location>
        <begin position="616"/>
        <end position="652"/>
    </location>
</feature>
<dbReference type="Proteomes" id="UP000038009">
    <property type="component" value="Unassembled WGS sequence"/>
</dbReference>
<evidence type="ECO:0000259" key="6">
    <source>
        <dbReference type="PROSITE" id="PS50178"/>
    </source>
</evidence>
<dbReference type="InterPro" id="IPR017455">
    <property type="entry name" value="Znf_FYVE-rel"/>
</dbReference>
<feature type="compositionally biased region" description="Low complexity" evidence="5">
    <location>
        <begin position="192"/>
        <end position="206"/>
    </location>
</feature>
<dbReference type="OMA" id="CRVCASC"/>
<evidence type="ECO:0000256" key="5">
    <source>
        <dbReference type="SAM" id="MobiDB-lite"/>
    </source>
</evidence>
<dbReference type="Gene3D" id="1.20.1280.50">
    <property type="match status" value="1"/>
</dbReference>
<dbReference type="SUPFAM" id="SSF52540">
    <property type="entry name" value="P-loop containing nucleoside triphosphate hydrolases"/>
    <property type="match status" value="1"/>
</dbReference>
<dbReference type="OrthoDB" id="10018316at2759"/>
<keyword evidence="1" id="KW-0479">Metal-binding</keyword>
<evidence type="ECO:0000313" key="8">
    <source>
        <dbReference type="Proteomes" id="UP000038009"/>
    </source>
</evidence>
<dbReference type="InterPro" id="IPR011011">
    <property type="entry name" value="Znf_FYVE_PHD"/>
</dbReference>
<reference evidence="7 8" key="1">
    <citation type="journal article" date="2015" name="PLoS Pathog.">
        <title>Leptomonas seymouri: Adaptations to the Dixenous Life Cycle Analyzed by Genome Sequencing, Transcriptome Profiling and Co-infection with Leishmania donovani.</title>
        <authorList>
            <person name="Kraeva N."/>
            <person name="Butenko A."/>
            <person name="Hlavacova J."/>
            <person name="Kostygov A."/>
            <person name="Myskova J."/>
            <person name="Grybchuk D."/>
            <person name="Lestinova T."/>
            <person name="Votypka J."/>
            <person name="Volf P."/>
            <person name="Opperdoes F."/>
            <person name="Flegontov P."/>
            <person name="Lukes J."/>
            <person name="Yurchenko V."/>
        </authorList>
    </citation>
    <scope>NUCLEOTIDE SEQUENCE [LARGE SCALE GENOMIC DNA]</scope>
    <source>
        <strain evidence="7 8">ATCC 30220</strain>
    </source>
</reference>
<dbReference type="InterPro" id="IPR013083">
    <property type="entry name" value="Znf_RING/FYVE/PHD"/>
</dbReference>
<feature type="region of interest" description="Disordered" evidence="5">
    <location>
        <begin position="186"/>
        <end position="212"/>
    </location>
</feature>
<dbReference type="InterPro" id="IPR001806">
    <property type="entry name" value="Small_GTPase"/>
</dbReference>
<dbReference type="AlphaFoldDB" id="A0A0N1I177"/>
<dbReference type="Pfam" id="PF00071">
    <property type="entry name" value="Ras"/>
    <property type="match status" value="1"/>
</dbReference>
<protein>
    <recommendedName>
        <fullName evidence="6">FYVE-type domain-containing protein</fullName>
    </recommendedName>
</protein>
<dbReference type="SMART" id="SM00064">
    <property type="entry name" value="FYVE"/>
    <property type="match status" value="1"/>
</dbReference>
<comment type="caution">
    <text evidence="7">The sequence shown here is derived from an EMBL/GenBank/DDBJ whole genome shotgun (WGS) entry which is preliminary data.</text>
</comment>
<feature type="domain" description="FYVE-type" evidence="6">
    <location>
        <begin position="139"/>
        <end position="166"/>
    </location>
</feature>
<dbReference type="Pfam" id="PF01363">
    <property type="entry name" value="FYVE"/>
    <property type="match status" value="1"/>
</dbReference>
<keyword evidence="8" id="KW-1185">Reference proteome</keyword>
<keyword evidence="2 4" id="KW-0863">Zinc-finger</keyword>
<dbReference type="GO" id="GO:0005525">
    <property type="term" value="F:GTP binding"/>
    <property type="evidence" value="ECO:0007669"/>
    <property type="project" value="InterPro"/>
</dbReference>
<feature type="region of interest" description="Disordered" evidence="5">
    <location>
        <begin position="804"/>
        <end position="840"/>
    </location>
</feature>
<dbReference type="EMBL" id="LJSK01000308">
    <property type="protein sequence ID" value="KPI83931.1"/>
    <property type="molecule type" value="Genomic_DNA"/>
</dbReference>
<feature type="region of interest" description="Disordered" evidence="5">
    <location>
        <begin position="247"/>
        <end position="279"/>
    </location>
</feature>
<dbReference type="InterPro" id="IPR027417">
    <property type="entry name" value="P-loop_NTPase"/>
</dbReference>
<organism evidence="7 8">
    <name type="scientific">Leptomonas seymouri</name>
    <dbReference type="NCBI Taxonomy" id="5684"/>
    <lineage>
        <taxon>Eukaryota</taxon>
        <taxon>Discoba</taxon>
        <taxon>Euglenozoa</taxon>
        <taxon>Kinetoplastea</taxon>
        <taxon>Metakinetoplastina</taxon>
        <taxon>Trypanosomatida</taxon>
        <taxon>Trypanosomatidae</taxon>
        <taxon>Leishmaniinae</taxon>
        <taxon>Leptomonas</taxon>
    </lineage>
</organism>
<dbReference type="PROSITE" id="PS50178">
    <property type="entry name" value="ZF_FYVE"/>
    <property type="match status" value="1"/>
</dbReference>
<dbReference type="InterPro" id="IPR036047">
    <property type="entry name" value="F-box-like_dom_sf"/>
</dbReference>
<feature type="compositionally biased region" description="Polar residues" evidence="5">
    <location>
        <begin position="264"/>
        <end position="279"/>
    </location>
</feature>
<dbReference type="InterPro" id="IPR000306">
    <property type="entry name" value="Znf_FYVE"/>
</dbReference>
<evidence type="ECO:0000256" key="1">
    <source>
        <dbReference type="ARBA" id="ARBA00022723"/>
    </source>
</evidence>
<evidence type="ECO:0000256" key="3">
    <source>
        <dbReference type="ARBA" id="ARBA00022833"/>
    </source>
</evidence>